<comment type="cofactor">
    <cofactor evidence="1">
        <name>Mg(2+)</name>
        <dbReference type="ChEBI" id="CHEBI:18420"/>
    </cofactor>
</comment>
<keyword evidence="6" id="KW-0812">Transmembrane</keyword>
<evidence type="ECO:0000256" key="6">
    <source>
        <dbReference type="SAM" id="Phobius"/>
    </source>
</evidence>
<evidence type="ECO:0000259" key="7">
    <source>
        <dbReference type="PROSITE" id="PS50887"/>
    </source>
</evidence>
<comment type="pathway">
    <text evidence="2">Purine metabolism; 3',5'-cyclic di-GMP biosynthesis.</text>
</comment>
<keyword evidence="6" id="KW-1133">Transmembrane helix</keyword>
<dbReference type="InterPro" id="IPR029787">
    <property type="entry name" value="Nucleotide_cyclase"/>
</dbReference>
<dbReference type="GO" id="GO:0005525">
    <property type="term" value="F:GTP binding"/>
    <property type="evidence" value="ECO:0007669"/>
    <property type="project" value="UniProtKB-KW"/>
</dbReference>
<evidence type="ECO:0000313" key="9">
    <source>
        <dbReference type="Proteomes" id="UP000078286"/>
    </source>
</evidence>
<accession>A0A1B7HLM9</accession>
<dbReference type="SMART" id="SM00267">
    <property type="entry name" value="GGDEF"/>
    <property type="match status" value="1"/>
</dbReference>
<dbReference type="PANTHER" id="PTHR45138:SF9">
    <property type="entry name" value="DIGUANYLATE CYCLASE DGCM-RELATED"/>
    <property type="match status" value="1"/>
</dbReference>
<dbReference type="GO" id="GO:0052621">
    <property type="term" value="F:diguanylate cyclase activity"/>
    <property type="evidence" value="ECO:0007669"/>
    <property type="project" value="UniProtKB-EC"/>
</dbReference>
<proteinExistence type="predicted"/>
<evidence type="ECO:0000256" key="3">
    <source>
        <dbReference type="ARBA" id="ARBA00012528"/>
    </source>
</evidence>
<dbReference type="InterPro" id="IPR050469">
    <property type="entry name" value="Diguanylate_Cyclase"/>
</dbReference>
<dbReference type="InterPro" id="IPR000160">
    <property type="entry name" value="GGDEF_dom"/>
</dbReference>
<protein>
    <recommendedName>
        <fullName evidence="3">diguanylate cyclase</fullName>
        <ecNumber evidence="3">2.7.7.65</ecNumber>
    </recommendedName>
</protein>
<name>A0A1B7HLM9_9ENTR</name>
<dbReference type="EC" id="2.7.7.65" evidence="3"/>
<dbReference type="CDD" id="cd01949">
    <property type="entry name" value="GGDEF"/>
    <property type="match status" value="1"/>
</dbReference>
<feature type="domain" description="GGDEF" evidence="7">
    <location>
        <begin position="381"/>
        <end position="511"/>
    </location>
</feature>
<dbReference type="SUPFAM" id="SSF103190">
    <property type="entry name" value="Sensory domain-like"/>
    <property type="match status" value="1"/>
</dbReference>
<keyword evidence="6" id="KW-0472">Membrane</keyword>
<feature type="transmembrane region" description="Helical" evidence="6">
    <location>
        <begin position="288"/>
        <end position="311"/>
    </location>
</feature>
<dbReference type="PATRIC" id="fig|1354255.3.peg.2637"/>
<sequence>MEVSKKSGTVNRLLTVLFVVMLIPFMMVSIWSFDNIHKDNIQAFNKNLTRFTHNTAMESVNRQLEEIDIVFQILNSRMTYHGTRFFINEEKGILHSIIASIVNTLSFFDAAIISNIEDNYRTYPEVRRDDYIPSKRPWYPNVKNQKGIHYSEPYSDLLSENNDPEDRTITVSMNLFDEELQKYGNIGFDLDLDTMSAALKNIVVPFEGKFLVAANDGSVVMNANIKDIFHQKVPLRWIENSVDLEGHFYDKETKKHIFYRSFSEPYWVAFTIVDDEKYNDFINDAPQALIYIIVVCLIIYIILICLCRVYIREIISRLYMGVNGISYDGQTQDLEKIYTKIKNSQIELKEVRRVNCEDALTGIGTRRKFDDRMAELIDSNTPFYLAILDLDNFKNINDTFGHAVGDSVLKYVSKVGKAIIEPDYGVYRFGGEELVVLFHGGEYDLYFELMETWRMTICQRQWRETALHVSFSCGIACWKPGESAQDIITKADKALYKAKHSGKNAIHSAND</sequence>
<keyword evidence="8" id="KW-0456">Lyase</keyword>
<comment type="caution">
    <text evidence="8">The sequence shown here is derived from an EMBL/GenBank/DDBJ whole genome shotgun (WGS) entry which is preliminary data.</text>
</comment>
<evidence type="ECO:0000256" key="2">
    <source>
        <dbReference type="ARBA" id="ARBA00004665"/>
    </source>
</evidence>
<feature type="transmembrane region" description="Helical" evidence="6">
    <location>
        <begin position="12"/>
        <end position="33"/>
    </location>
</feature>
<comment type="catalytic activity">
    <reaction evidence="5">
        <text>2 GTP = 3',3'-c-di-GMP + 2 diphosphate</text>
        <dbReference type="Rhea" id="RHEA:24898"/>
        <dbReference type="ChEBI" id="CHEBI:33019"/>
        <dbReference type="ChEBI" id="CHEBI:37565"/>
        <dbReference type="ChEBI" id="CHEBI:58805"/>
        <dbReference type="EC" id="2.7.7.65"/>
    </reaction>
</comment>
<dbReference type="AlphaFoldDB" id="A0A1B7HLM9"/>
<dbReference type="PROSITE" id="PS50887">
    <property type="entry name" value="GGDEF"/>
    <property type="match status" value="1"/>
</dbReference>
<evidence type="ECO:0000256" key="1">
    <source>
        <dbReference type="ARBA" id="ARBA00001946"/>
    </source>
</evidence>
<keyword evidence="9" id="KW-1185">Reference proteome</keyword>
<keyword evidence="4" id="KW-0547">Nucleotide-binding</keyword>
<evidence type="ECO:0000313" key="8">
    <source>
        <dbReference type="EMBL" id="OAT16542.1"/>
    </source>
</evidence>
<dbReference type="SUPFAM" id="SSF55073">
    <property type="entry name" value="Nucleotide cyclase"/>
    <property type="match status" value="1"/>
</dbReference>
<dbReference type="InterPro" id="IPR029151">
    <property type="entry name" value="Sensor-like_sf"/>
</dbReference>
<dbReference type="Gene3D" id="3.30.450.20">
    <property type="entry name" value="PAS domain"/>
    <property type="match status" value="2"/>
</dbReference>
<reference evidence="8 9" key="1">
    <citation type="submission" date="2016-04" db="EMBL/GenBank/DDBJ databases">
        <title>ATOL: Assembling a taxonomically balanced genome-scale reconstruction of the evolutionary history of the Enterobacteriaceae.</title>
        <authorList>
            <person name="Plunkett G.III."/>
            <person name="Neeno-Eckwall E.C."/>
            <person name="Glasner J.D."/>
            <person name="Perna N.T."/>
        </authorList>
    </citation>
    <scope>NUCLEOTIDE SEQUENCE [LARGE SCALE GENOMIC DNA]</scope>
    <source>
        <strain evidence="8 9">ATCC 51607</strain>
    </source>
</reference>
<dbReference type="Proteomes" id="UP000078286">
    <property type="component" value="Unassembled WGS sequence"/>
</dbReference>
<dbReference type="EMBL" id="LXEO01000038">
    <property type="protein sequence ID" value="OAT16542.1"/>
    <property type="molecule type" value="Genomic_DNA"/>
</dbReference>
<dbReference type="GO" id="GO:0016829">
    <property type="term" value="F:lyase activity"/>
    <property type="evidence" value="ECO:0007669"/>
    <property type="project" value="UniProtKB-KW"/>
</dbReference>
<dbReference type="Gene3D" id="3.30.70.270">
    <property type="match status" value="1"/>
</dbReference>
<dbReference type="CDD" id="cd18773">
    <property type="entry name" value="PDC1_HK_sensor"/>
    <property type="match status" value="1"/>
</dbReference>
<gene>
    <name evidence="8" type="ORF">M979_2557</name>
</gene>
<dbReference type="Pfam" id="PF00990">
    <property type="entry name" value="GGDEF"/>
    <property type="match status" value="1"/>
</dbReference>
<dbReference type="PANTHER" id="PTHR45138">
    <property type="entry name" value="REGULATORY COMPONENTS OF SENSORY TRANSDUCTION SYSTEM"/>
    <property type="match status" value="1"/>
</dbReference>
<dbReference type="NCBIfam" id="TIGR00254">
    <property type="entry name" value="GGDEF"/>
    <property type="match status" value="1"/>
</dbReference>
<dbReference type="RefSeq" id="WP_064555161.1">
    <property type="nucleotide sequence ID" value="NZ_LXEO01000038.1"/>
</dbReference>
<dbReference type="InterPro" id="IPR043128">
    <property type="entry name" value="Rev_trsase/Diguanyl_cyclase"/>
</dbReference>
<organism evidence="8 9">
    <name type="scientific">Buttiauxella noackiae ATCC 51607</name>
    <dbReference type="NCBI Taxonomy" id="1354255"/>
    <lineage>
        <taxon>Bacteria</taxon>
        <taxon>Pseudomonadati</taxon>
        <taxon>Pseudomonadota</taxon>
        <taxon>Gammaproteobacteria</taxon>
        <taxon>Enterobacterales</taxon>
        <taxon>Enterobacteriaceae</taxon>
        <taxon>Buttiauxella</taxon>
    </lineage>
</organism>
<evidence type="ECO:0000256" key="4">
    <source>
        <dbReference type="ARBA" id="ARBA00023134"/>
    </source>
</evidence>
<evidence type="ECO:0000256" key="5">
    <source>
        <dbReference type="ARBA" id="ARBA00034247"/>
    </source>
</evidence>
<keyword evidence="4" id="KW-0342">GTP-binding</keyword>